<dbReference type="AlphaFoldDB" id="B8CB40"/>
<dbReference type="EMBL" id="CM000648">
    <property type="protein sequence ID" value="EED89063.1"/>
    <property type="molecule type" value="Genomic_DNA"/>
</dbReference>
<dbReference type="KEGG" id="tps:THAPSDRAFT_9361"/>
<dbReference type="PaxDb" id="35128-Thaps9361"/>
<reference evidence="1 2" key="1">
    <citation type="journal article" date="2004" name="Science">
        <title>The genome of the diatom Thalassiosira pseudonana: ecology, evolution, and metabolism.</title>
        <authorList>
            <person name="Armbrust E.V."/>
            <person name="Berges J.A."/>
            <person name="Bowler C."/>
            <person name="Green B.R."/>
            <person name="Martinez D."/>
            <person name="Putnam N.H."/>
            <person name="Zhou S."/>
            <person name="Allen A.E."/>
            <person name="Apt K.E."/>
            <person name="Bechner M."/>
            <person name="Brzezinski M.A."/>
            <person name="Chaal B.K."/>
            <person name="Chiovitti A."/>
            <person name="Davis A.K."/>
            <person name="Demarest M.S."/>
            <person name="Detter J.C."/>
            <person name="Glavina T."/>
            <person name="Goodstein D."/>
            <person name="Hadi M.Z."/>
            <person name="Hellsten U."/>
            <person name="Hildebrand M."/>
            <person name="Jenkins B.D."/>
            <person name="Jurka J."/>
            <person name="Kapitonov V.V."/>
            <person name="Kroger N."/>
            <person name="Lau W.W."/>
            <person name="Lane T.W."/>
            <person name="Larimer F.W."/>
            <person name="Lippmeier J.C."/>
            <person name="Lucas S."/>
            <person name="Medina M."/>
            <person name="Montsant A."/>
            <person name="Obornik M."/>
            <person name="Parker M.S."/>
            <person name="Palenik B."/>
            <person name="Pazour G.J."/>
            <person name="Richardson P.M."/>
            <person name="Rynearson T.A."/>
            <person name="Saito M.A."/>
            <person name="Schwartz D.C."/>
            <person name="Thamatrakoln K."/>
            <person name="Valentin K."/>
            <person name="Vardi A."/>
            <person name="Wilkerson F.P."/>
            <person name="Rokhsar D.S."/>
        </authorList>
    </citation>
    <scope>NUCLEOTIDE SEQUENCE [LARGE SCALE GENOMIC DNA]</scope>
    <source>
        <strain evidence="1 2">CCMP1335</strain>
    </source>
</reference>
<dbReference type="HOGENOM" id="CLU_128413_0_0_1"/>
<dbReference type="Proteomes" id="UP000001449">
    <property type="component" value="Chromosome 13"/>
</dbReference>
<dbReference type="InParanoid" id="B8CB40"/>
<evidence type="ECO:0000313" key="1">
    <source>
        <dbReference type="EMBL" id="EED89063.1"/>
    </source>
</evidence>
<evidence type="ECO:0008006" key="3">
    <source>
        <dbReference type="Google" id="ProtNLM"/>
    </source>
</evidence>
<protein>
    <recommendedName>
        <fullName evidence="3">FCP1 homology domain-containing protein</fullName>
    </recommendedName>
</protein>
<dbReference type="OMA" id="IYVQANT"/>
<reference evidence="1 2" key="2">
    <citation type="journal article" date="2008" name="Nature">
        <title>The Phaeodactylum genome reveals the evolutionary history of diatom genomes.</title>
        <authorList>
            <person name="Bowler C."/>
            <person name="Allen A.E."/>
            <person name="Badger J.H."/>
            <person name="Grimwood J."/>
            <person name="Jabbari K."/>
            <person name="Kuo A."/>
            <person name="Maheswari U."/>
            <person name="Martens C."/>
            <person name="Maumus F."/>
            <person name="Otillar R.P."/>
            <person name="Rayko E."/>
            <person name="Salamov A."/>
            <person name="Vandepoele K."/>
            <person name="Beszteri B."/>
            <person name="Gruber A."/>
            <person name="Heijde M."/>
            <person name="Katinka M."/>
            <person name="Mock T."/>
            <person name="Valentin K."/>
            <person name="Verret F."/>
            <person name="Berges J.A."/>
            <person name="Brownlee C."/>
            <person name="Cadoret J.P."/>
            <person name="Chiovitti A."/>
            <person name="Choi C.J."/>
            <person name="Coesel S."/>
            <person name="De Martino A."/>
            <person name="Detter J.C."/>
            <person name="Durkin C."/>
            <person name="Falciatore A."/>
            <person name="Fournet J."/>
            <person name="Haruta M."/>
            <person name="Huysman M.J."/>
            <person name="Jenkins B.D."/>
            <person name="Jiroutova K."/>
            <person name="Jorgensen R.E."/>
            <person name="Joubert Y."/>
            <person name="Kaplan A."/>
            <person name="Kroger N."/>
            <person name="Kroth P.G."/>
            <person name="La Roche J."/>
            <person name="Lindquist E."/>
            <person name="Lommer M."/>
            <person name="Martin-Jezequel V."/>
            <person name="Lopez P.J."/>
            <person name="Lucas S."/>
            <person name="Mangogna M."/>
            <person name="McGinnis K."/>
            <person name="Medlin L.K."/>
            <person name="Montsant A."/>
            <person name="Oudot-Le Secq M.P."/>
            <person name="Napoli C."/>
            <person name="Obornik M."/>
            <person name="Parker M.S."/>
            <person name="Petit J.L."/>
            <person name="Porcel B.M."/>
            <person name="Poulsen N."/>
            <person name="Robison M."/>
            <person name="Rychlewski L."/>
            <person name="Rynearson T.A."/>
            <person name="Schmutz J."/>
            <person name="Shapiro H."/>
            <person name="Siaut M."/>
            <person name="Stanley M."/>
            <person name="Sussman M.R."/>
            <person name="Taylor A.R."/>
            <person name="Vardi A."/>
            <person name="von Dassow P."/>
            <person name="Vyverman W."/>
            <person name="Willis A."/>
            <person name="Wyrwicz L.S."/>
            <person name="Rokhsar D.S."/>
            <person name="Weissenbach J."/>
            <person name="Armbrust E.V."/>
            <person name="Green B.R."/>
            <person name="Van de Peer Y."/>
            <person name="Grigoriev I.V."/>
        </authorList>
    </citation>
    <scope>NUCLEOTIDE SEQUENCE [LARGE SCALE GENOMIC DNA]</scope>
    <source>
        <strain evidence="1 2">CCMP1335</strain>
    </source>
</reference>
<keyword evidence="2" id="KW-1185">Reference proteome</keyword>
<name>B8CB40_THAPS</name>
<dbReference type="RefSeq" id="XP_002293327.1">
    <property type="nucleotide sequence ID" value="XM_002293291.1"/>
</dbReference>
<proteinExistence type="predicted"/>
<dbReference type="InterPro" id="IPR036412">
    <property type="entry name" value="HAD-like_sf"/>
</dbReference>
<gene>
    <name evidence="1" type="ORF">THAPSDRAFT_9361</name>
</gene>
<dbReference type="GeneID" id="7452991"/>
<dbReference type="SUPFAM" id="SSF56784">
    <property type="entry name" value="HAD-like"/>
    <property type="match status" value="1"/>
</dbReference>
<sequence>MSLRATSRDEKLQKRCSAAVQKLVDLKINFLAIDFDQTLVDVHTGGRWKGTTQELVQHMRPLFLRLVPLASQHNIRVAIVTFSRQTERIREVLELSYPDYADVIPIRGCDNTWEYKGSGMRMGKQEHMASVSEELIAKPAMGVTDVRKDTTLLIDDDPRNIRLSLKDGTRAVWFNPMDPERLLDNILLLM</sequence>
<evidence type="ECO:0000313" key="2">
    <source>
        <dbReference type="Proteomes" id="UP000001449"/>
    </source>
</evidence>
<dbReference type="eggNOG" id="ENOG502S6KY">
    <property type="taxonomic scope" value="Eukaryota"/>
</dbReference>
<organism evidence="1 2">
    <name type="scientific">Thalassiosira pseudonana</name>
    <name type="common">Marine diatom</name>
    <name type="synonym">Cyclotella nana</name>
    <dbReference type="NCBI Taxonomy" id="35128"/>
    <lineage>
        <taxon>Eukaryota</taxon>
        <taxon>Sar</taxon>
        <taxon>Stramenopiles</taxon>
        <taxon>Ochrophyta</taxon>
        <taxon>Bacillariophyta</taxon>
        <taxon>Coscinodiscophyceae</taxon>
        <taxon>Thalassiosirophycidae</taxon>
        <taxon>Thalassiosirales</taxon>
        <taxon>Thalassiosiraceae</taxon>
        <taxon>Thalassiosira</taxon>
    </lineage>
</organism>
<accession>B8CB40</accession>